<proteinExistence type="predicted"/>
<feature type="compositionally biased region" description="Polar residues" evidence="4">
    <location>
        <begin position="183"/>
        <end position="194"/>
    </location>
</feature>
<dbReference type="PANTHER" id="PTHR10799">
    <property type="entry name" value="SNF2/RAD54 HELICASE FAMILY"/>
    <property type="match status" value="1"/>
</dbReference>
<dbReference type="EMBL" id="JAPEVB010000001">
    <property type="protein sequence ID" value="KAJ4396904.1"/>
    <property type="molecule type" value="Genomic_DNA"/>
</dbReference>
<gene>
    <name evidence="7" type="primary">FUN30</name>
    <name evidence="7" type="ORF">N0V93_001126</name>
</gene>
<feature type="region of interest" description="Disordered" evidence="4">
    <location>
        <begin position="287"/>
        <end position="398"/>
    </location>
</feature>
<dbReference type="AlphaFoldDB" id="A0A9W9D1Y7"/>
<dbReference type="InterPro" id="IPR001650">
    <property type="entry name" value="Helicase_C-like"/>
</dbReference>
<dbReference type="PROSITE" id="PS51194">
    <property type="entry name" value="HELICASE_CTER"/>
    <property type="match status" value="1"/>
</dbReference>
<feature type="region of interest" description="Disordered" evidence="4">
    <location>
        <begin position="1"/>
        <end position="224"/>
    </location>
</feature>
<keyword evidence="8" id="KW-1185">Reference proteome</keyword>
<feature type="domain" description="Helicase ATP-binding" evidence="5">
    <location>
        <begin position="553"/>
        <end position="728"/>
    </location>
</feature>
<feature type="compositionally biased region" description="Low complexity" evidence="4">
    <location>
        <begin position="318"/>
        <end position="328"/>
    </location>
</feature>
<protein>
    <submittedName>
        <fullName evidence="7">DNA-dependent ATPase fun30</fullName>
        <ecNumber evidence="7">3.6.4.12</ecNumber>
    </submittedName>
</protein>
<dbReference type="InterPro" id="IPR027417">
    <property type="entry name" value="P-loop_NTPase"/>
</dbReference>
<evidence type="ECO:0000259" key="5">
    <source>
        <dbReference type="PROSITE" id="PS51192"/>
    </source>
</evidence>
<dbReference type="Gene3D" id="3.40.50.300">
    <property type="entry name" value="P-loop containing nucleotide triphosphate hydrolases"/>
    <property type="match status" value="1"/>
</dbReference>
<dbReference type="SMART" id="SM00487">
    <property type="entry name" value="DEXDc"/>
    <property type="match status" value="1"/>
</dbReference>
<evidence type="ECO:0000256" key="1">
    <source>
        <dbReference type="ARBA" id="ARBA00022741"/>
    </source>
</evidence>
<dbReference type="GO" id="GO:0016787">
    <property type="term" value="F:hydrolase activity"/>
    <property type="evidence" value="ECO:0007669"/>
    <property type="project" value="UniProtKB-KW"/>
</dbReference>
<dbReference type="InterPro" id="IPR000330">
    <property type="entry name" value="SNF2_N"/>
</dbReference>
<dbReference type="InterPro" id="IPR049730">
    <property type="entry name" value="SNF2/RAD54-like_C"/>
</dbReference>
<dbReference type="GO" id="GO:0003678">
    <property type="term" value="F:DNA helicase activity"/>
    <property type="evidence" value="ECO:0007669"/>
    <property type="project" value="UniProtKB-EC"/>
</dbReference>
<dbReference type="InterPro" id="IPR014001">
    <property type="entry name" value="Helicase_ATP-bd"/>
</dbReference>
<feature type="compositionally biased region" description="Polar residues" evidence="4">
    <location>
        <begin position="49"/>
        <end position="85"/>
    </location>
</feature>
<dbReference type="OrthoDB" id="5857104at2759"/>
<evidence type="ECO:0000256" key="3">
    <source>
        <dbReference type="ARBA" id="ARBA00022840"/>
    </source>
</evidence>
<evidence type="ECO:0000313" key="7">
    <source>
        <dbReference type="EMBL" id="KAJ4396904.1"/>
    </source>
</evidence>
<dbReference type="Proteomes" id="UP001140453">
    <property type="component" value="Unassembled WGS sequence"/>
</dbReference>
<dbReference type="Gene3D" id="3.40.50.10810">
    <property type="entry name" value="Tandem AAA-ATPase domain"/>
    <property type="match status" value="1"/>
</dbReference>
<name>A0A9W9D1Y7_9PEZI</name>
<evidence type="ECO:0000259" key="6">
    <source>
        <dbReference type="PROSITE" id="PS51194"/>
    </source>
</evidence>
<evidence type="ECO:0000256" key="2">
    <source>
        <dbReference type="ARBA" id="ARBA00022801"/>
    </source>
</evidence>
<keyword evidence="3" id="KW-0067">ATP-binding</keyword>
<feature type="domain" description="Helicase C-terminal" evidence="6">
    <location>
        <begin position="919"/>
        <end position="1073"/>
    </location>
</feature>
<sequence>MSFSSSPFTSPARPGRDGTNAASASHGTQNNPISFDDDDDLATDASLSPSPYFTQPTQVVNRPTLGGSKNVSKTGTQATQITNRPTVGLGHARTDNSPSSRSDASVKSIGSSSPNKVEVPRSSPFKSSPPLHRPAQPQRQRILGGMSALAPAGTAFQRPTVFNNKSIISRAANDSPPLKRKMSASSDELNSSANFPMLPDSSSPERETRGDIQRSSFQPRQTSAPITMAMKLTREFEEKYDPGTQLKAKKLSRRFSDKSNHLLHYARAIKLKNGDMEAAYHYMMKTKSSTNASPSSPAPEPTRSRLVSKGHLTTATESSSRTPKSRSPSPAPVKRRRLVRKGHLDTSVVPLISLVDSTDDEEHSATNDKSDGGAYDSESESEAEDTDNENKTTSRITRTTDVPVVGAKRTTKILQYLGSCTVEDLAANAKISKDDAKFLLTKRPFNTIAQLKAIHKFKTTSRKKTKVDLGEDVFDNLYQHVKRLDAIDRIIQVCDAQGVAINAKMNSWKMNKLGKMKTTNATAMSTVLPFPKEPNLVKGNLYEYQLFGMNWMWELYKRGVGGILADDMGLGKTCQTIAFMALLVQAHEAGLLNTKAGPNLVVVPPSVLDNWQNEFVKFAPDLSVIKYSGSPMDRDELAREILDAGDNEYDIILTSYTQMSRSRDTSWMNKIGINAAVFDEGHQLKNAQTLKYKELIRINANWKLLITGTPIQNNIMEMMSLLSFVSPQFFTRDQETIEQLFSQKASLKEVSEGATLLSDRIQRARSILEPFILQRKKDQVLSMLPPKTRKVVYCDMLPRQNEQYDITSADSRQAFLGGRVETGGRKNDKNNPWVQLRKAATHPMLFRRSFDDEKCEEMAKILMDVVGPEELQQPSLKHLIAELKDLSDFKLHLWCRDYKCLRKFDCHKGAEFESGKVQKLLELIREYQETGDRVLVFSRFEAVLDILEECLHQEGIKYRLIEGRTPVLDRQMFVDEFQEDKSIPVFLLTTVAGGMGINLTGANKIVIFDQSDNPQQDVQAENRAHRLGQEKEVEVIRFITKGTIDELIYKACQKKLELAGHITGFNEDISDEKDAGLVAEVTKQLLKGEGGLSAKGYITPPKSDI</sequence>
<evidence type="ECO:0000313" key="8">
    <source>
        <dbReference type="Proteomes" id="UP001140453"/>
    </source>
</evidence>
<dbReference type="GO" id="GO:0005524">
    <property type="term" value="F:ATP binding"/>
    <property type="evidence" value="ECO:0007669"/>
    <property type="project" value="InterPro"/>
</dbReference>
<feature type="compositionally biased region" description="Polar residues" evidence="4">
    <location>
        <begin position="95"/>
        <end position="115"/>
    </location>
</feature>
<feature type="compositionally biased region" description="Polar residues" evidence="4">
    <location>
        <begin position="20"/>
        <end position="33"/>
    </location>
</feature>
<dbReference type="SMART" id="SM00490">
    <property type="entry name" value="HELICc"/>
    <property type="match status" value="1"/>
</dbReference>
<dbReference type="PROSITE" id="PS51192">
    <property type="entry name" value="HELICASE_ATP_BIND_1"/>
    <property type="match status" value="1"/>
</dbReference>
<accession>A0A9W9D1Y7</accession>
<feature type="compositionally biased region" description="Polar residues" evidence="4">
    <location>
        <begin position="213"/>
        <end position="224"/>
    </location>
</feature>
<dbReference type="Pfam" id="PF00176">
    <property type="entry name" value="SNF2-rel_dom"/>
    <property type="match status" value="1"/>
</dbReference>
<feature type="compositionally biased region" description="Acidic residues" evidence="4">
    <location>
        <begin position="377"/>
        <end position="387"/>
    </location>
</feature>
<dbReference type="InterPro" id="IPR038718">
    <property type="entry name" value="SNF2-like_sf"/>
</dbReference>
<feature type="compositionally biased region" description="Basic and acidic residues" evidence="4">
    <location>
        <begin position="203"/>
        <end position="212"/>
    </location>
</feature>
<reference evidence="7" key="1">
    <citation type="submission" date="2022-10" db="EMBL/GenBank/DDBJ databases">
        <title>Tapping the CABI collections for fungal endophytes: first genome assemblies for Collariella, Neodidymelliopsis, Ascochyta clinopodiicola, Didymella pomorum, Didymosphaeria variabile, Neocosmospora piperis and Neocucurbitaria cava.</title>
        <authorList>
            <person name="Hill R."/>
        </authorList>
    </citation>
    <scope>NUCLEOTIDE SEQUENCE</scope>
    <source>
        <strain evidence="7">IMI 355082</strain>
    </source>
</reference>
<organism evidence="7 8">
    <name type="scientific">Gnomoniopsis smithogilvyi</name>
    <dbReference type="NCBI Taxonomy" id="1191159"/>
    <lineage>
        <taxon>Eukaryota</taxon>
        <taxon>Fungi</taxon>
        <taxon>Dikarya</taxon>
        <taxon>Ascomycota</taxon>
        <taxon>Pezizomycotina</taxon>
        <taxon>Sordariomycetes</taxon>
        <taxon>Sordariomycetidae</taxon>
        <taxon>Diaporthales</taxon>
        <taxon>Gnomoniaceae</taxon>
        <taxon>Gnomoniopsis</taxon>
    </lineage>
</organism>
<keyword evidence="1" id="KW-0547">Nucleotide-binding</keyword>
<evidence type="ECO:0000256" key="4">
    <source>
        <dbReference type="SAM" id="MobiDB-lite"/>
    </source>
</evidence>
<dbReference type="SUPFAM" id="SSF52540">
    <property type="entry name" value="P-loop containing nucleoside triphosphate hydrolases"/>
    <property type="match status" value="2"/>
</dbReference>
<dbReference type="CDD" id="cd18793">
    <property type="entry name" value="SF2_C_SNF"/>
    <property type="match status" value="1"/>
</dbReference>
<comment type="caution">
    <text evidence="7">The sequence shown here is derived from an EMBL/GenBank/DDBJ whole genome shotgun (WGS) entry which is preliminary data.</text>
</comment>
<dbReference type="EC" id="3.6.4.12" evidence="7"/>
<keyword evidence="2 7" id="KW-0378">Hydrolase</keyword>
<dbReference type="Pfam" id="PF00271">
    <property type="entry name" value="Helicase_C"/>
    <property type="match status" value="1"/>
</dbReference>